<sequence>MVGRVVLAGLLGPACVLTTIGAPALPRVGWLLLGGSAGLLVAFLVPLLARGDAGTAGPEPPVGPAPAAAEPPGSSVPPPVPVAGMATEELCLAWRRSYFLLLLAADLQARRLVVERRQDFLDEIERRDRSGFLRWLADGARAGGDPAPYLTTRT</sequence>
<accession>A0A1H4ZCS6</accession>
<proteinExistence type="predicted"/>
<evidence type="ECO:0000313" key="3">
    <source>
        <dbReference type="EMBL" id="SED27949.1"/>
    </source>
</evidence>
<gene>
    <name evidence="3" type="ORF">SAMN04489727_7217</name>
</gene>
<feature type="transmembrane region" description="Helical" evidence="2">
    <location>
        <begin position="31"/>
        <end position="49"/>
    </location>
</feature>
<keyword evidence="2" id="KW-1133">Transmembrane helix</keyword>
<dbReference type="AlphaFoldDB" id="A0A1H4ZCS6"/>
<keyword evidence="2" id="KW-0812">Transmembrane</keyword>
<evidence type="ECO:0000256" key="2">
    <source>
        <dbReference type="SAM" id="Phobius"/>
    </source>
</evidence>
<name>A0A1H4ZCS6_9PSEU</name>
<organism evidence="3 4">
    <name type="scientific">Amycolatopsis tolypomycina</name>
    <dbReference type="NCBI Taxonomy" id="208445"/>
    <lineage>
        <taxon>Bacteria</taxon>
        <taxon>Bacillati</taxon>
        <taxon>Actinomycetota</taxon>
        <taxon>Actinomycetes</taxon>
        <taxon>Pseudonocardiales</taxon>
        <taxon>Pseudonocardiaceae</taxon>
        <taxon>Amycolatopsis</taxon>
    </lineage>
</organism>
<feature type="region of interest" description="Disordered" evidence="1">
    <location>
        <begin position="55"/>
        <end position="80"/>
    </location>
</feature>
<dbReference type="EMBL" id="FNSO01000004">
    <property type="protein sequence ID" value="SED27949.1"/>
    <property type="molecule type" value="Genomic_DNA"/>
</dbReference>
<evidence type="ECO:0000256" key="1">
    <source>
        <dbReference type="SAM" id="MobiDB-lite"/>
    </source>
</evidence>
<dbReference type="Proteomes" id="UP000199622">
    <property type="component" value="Unassembled WGS sequence"/>
</dbReference>
<keyword evidence="4" id="KW-1185">Reference proteome</keyword>
<evidence type="ECO:0000313" key="4">
    <source>
        <dbReference type="Proteomes" id="UP000199622"/>
    </source>
</evidence>
<keyword evidence="2" id="KW-0472">Membrane</keyword>
<reference evidence="4" key="1">
    <citation type="submission" date="2016-10" db="EMBL/GenBank/DDBJ databases">
        <authorList>
            <person name="Varghese N."/>
            <person name="Submissions S."/>
        </authorList>
    </citation>
    <scope>NUCLEOTIDE SEQUENCE [LARGE SCALE GENOMIC DNA]</scope>
    <source>
        <strain evidence="4">DSM 44544</strain>
    </source>
</reference>
<protein>
    <submittedName>
        <fullName evidence="3">Uncharacterized protein</fullName>
    </submittedName>
</protein>